<sequence length="70" mass="7546">MTILVYVVPAAVLIGTVLALCWSESRALVDHLDEPPMAQNDDTGDDIGDYGDDHGGEGAAMYTRPEVDPW</sequence>
<evidence type="ECO:0000256" key="1">
    <source>
        <dbReference type="SAM" id="MobiDB-lite"/>
    </source>
</evidence>
<protein>
    <submittedName>
        <fullName evidence="2">Uncharacterized protein</fullName>
    </submittedName>
</protein>
<reference evidence="2 3" key="1">
    <citation type="submission" date="2017-06" db="EMBL/GenBank/DDBJ databases">
        <authorList>
            <person name="Kim H.J."/>
            <person name="Triplett B.A."/>
        </authorList>
    </citation>
    <scope>NUCLEOTIDE SEQUENCE [LARGE SCALE GENOMIC DNA]</scope>
    <source>
        <strain evidence="2 3">DSM 44715</strain>
    </source>
</reference>
<name>A0A239KAS3_9ACTN</name>
<dbReference type="EMBL" id="FZOR01000017">
    <property type="protein sequence ID" value="SNT14763.1"/>
    <property type="molecule type" value="Genomic_DNA"/>
</dbReference>
<keyword evidence="3" id="KW-1185">Reference proteome</keyword>
<proteinExistence type="predicted"/>
<dbReference type="Proteomes" id="UP000198318">
    <property type="component" value="Unassembled WGS sequence"/>
</dbReference>
<dbReference type="RefSeq" id="WP_089327383.1">
    <property type="nucleotide sequence ID" value="NZ_FZOR01000017.1"/>
</dbReference>
<dbReference type="AlphaFoldDB" id="A0A239KAS3"/>
<evidence type="ECO:0000313" key="2">
    <source>
        <dbReference type="EMBL" id="SNT14763.1"/>
    </source>
</evidence>
<organism evidence="2 3">
    <name type="scientific">Actinomadura meyerae</name>
    <dbReference type="NCBI Taxonomy" id="240840"/>
    <lineage>
        <taxon>Bacteria</taxon>
        <taxon>Bacillati</taxon>
        <taxon>Actinomycetota</taxon>
        <taxon>Actinomycetes</taxon>
        <taxon>Streptosporangiales</taxon>
        <taxon>Thermomonosporaceae</taxon>
        <taxon>Actinomadura</taxon>
    </lineage>
</organism>
<evidence type="ECO:0000313" key="3">
    <source>
        <dbReference type="Proteomes" id="UP000198318"/>
    </source>
</evidence>
<accession>A0A239KAS3</accession>
<gene>
    <name evidence="2" type="ORF">SAMN05443665_101772</name>
</gene>
<feature type="region of interest" description="Disordered" evidence="1">
    <location>
        <begin position="33"/>
        <end position="70"/>
    </location>
</feature>